<evidence type="ECO:0000259" key="11">
    <source>
        <dbReference type="Pfam" id="PF04811"/>
    </source>
</evidence>
<dbReference type="SUPFAM" id="SSF81995">
    <property type="entry name" value="beta-sandwich domain of Sec23/24"/>
    <property type="match status" value="1"/>
</dbReference>
<dbReference type="Pfam" id="PF04811">
    <property type="entry name" value="Sec23_trunk"/>
    <property type="match status" value="1"/>
</dbReference>
<dbReference type="InterPro" id="IPR006895">
    <property type="entry name" value="Znf_Sec23_Sec24"/>
</dbReference>
<dbReference type="SUPFAM" id="SSF81811">
    <property type="entry name" value="Helical domain of Sec23/24"/>
    <property type="match status" value="1"/>
</dbReference>
<keyword evidence="8 9" id="KW-0968">Cytoplasmic vesicle</keyword>
<evidence type="ECO:0000256" key="9">
    <source>
        <dbReference type="RuleBase" id="RU365030"/>
    </source>
</evidence>
<dbReference type="SUPFAM" id="SSF53300">
    <property type="entry name" value="vWA-like"/>
    <property type="match status" value="1"/>
</dbReference>
<evidence type="ECO:0000256" key="1">
    <source>
        <dbReference type="ARBA" id="ARBA00022448"/>
    </source>
</evidence>
<dbReference type="InterPro" id="IPR036180">
    <property type="entry name" value="Gelsolin-like_dom_sf"/>
</dbReference>
<accession>A0ABR0VXH9</accession>
<keyword evidence="6 9" id="KW-0653">Protein transport</keyword>
<feature type="domain" description="Sec23/Sec24 trunk" evidence="11">
    <location>
        <begin position="195"/>
        <end position="424"/>
    </location>
</feature>
<organism evidence="14 15">
    <name type="scientific">Rehmannia glutinosa</name>
    <name type="common">Chinese foxglove</name>
    <dbReference type="NCBI Taxonomy" id="99300"/>
    <lineage>
        <taxon>Eukaryota</taxon>
        <taxon>Viridiplantae</taxon>
        <taxon>Streptophyta</taxon>
        <taxon>Embryophyta</taxon>
        <taxon>Tracheophyta</taxon>
        <taxon>Spermatophyta</taxon>
        <taxon>Magnoliopsida</taxon>
        <taxon>eudicotyledons</taxon>
        <taxon>Gunneridae</taxon>
        <taxon>Pentapetalae</taxon>
        <taxon>asterids</taxon>
        <taxon>lamiids</taxon>
        <taxon>Lamiales</taxon>
        <taxon>Orobanchaceae</taxon>
        <taxon>Rehmannieae</taxon>
        <taxon>Rehmannia</taxon>
    </lineage>
</organism>
<comment type="caution">
    <text evidence="14">The sequence shown here is derived from an EMBL/GenBank/DDBJ whole genome shotgun (WGS) entry which is preliminary data.</text>
</comment>
<dbReference type="Gene3D" id="2.30.30.380">
    <property type="entry name" value="Zn-finger domain of Sec23/24"/>
    <property type="match status" value="1"/>
</dbReference>
<dbReference type="Gene3D" id="3.40.20.10">
    <property type="entry name" value="Severin"/>
    <property type="match status" value="1"/>
</dbReference>
<dbReference type="Pfam" id="PF08033">
    <property type="entry name" value="Sec23_BS"/>
    <property type="match status" value="1"/>
</dbReference>
<sequence length="720" mass="79449">MEETSIGFISSSDPDEIHLILSPWPSMDFSELEAIEGLRWSWHSWPVSKPEVSSLVVPLSIMSTPLMTFNELPILPYEPLNCSGCAAVLNPYSRVDYTSKIWGCSFCYRKNPFPKSYAHINENNIPAELFPTYSTVEYQLGTGQVSGLDSGLGRSASGQLGLRSNSSSFSSVSAYSSSGLGLDWAGVGVGVGVGPAFVFVVDACSSEEELEVLKRELLHVITRLPENALVGLVVFDAMVRVYDLGFTECLRVVVFHGEREVSSEQVKQFLGLHHMKQSLGKTSAVQKQGFLLPVSECEFNITTAIEDIHSSPLAKPGHRPLRSTGVAISVAVGLLEGCLINTGSRVMVFTSGPATLGPGMIVNSDFGNSIRTHRDLNTGYASYHKNSSEFYKQISHRLSDSSIILDLFACSLDQVGAAELKVPVGNSEIVTTKDVKICGALGPCISLQKKNDSVSDKVIGEGGTHIWKLGTLTSKTCIAFFFEVGNEQKAQPSSAFFIQFITRYRYSNMGIRKRVTTAARRWVAKNSPEIASGFDQEAAASVMARLAIHKTETNFAQDVIRWIDKTLISFSSKFGDYVQEDPSTFRLSTNFSLYPQFMYYLRRSQFIDVFNSTPDETAYFRLMLNREGVMGYDRDPTHESFRKLLEAPELDAEQLVAERIPVPKFIKCDQHSSQARFLLAKLNPSVTQNSTNTEGSEIIFTDDVSLQVFIEHLQALAVQG</sequence>
<dbReference type="InterPro" id="IPR037364">
    <property type="entry name" value="Sec23"/>
</dbReference>
<dbReference type="InterPro" id="IPR006896">
    <property type="entry name" value="Sec23/24_trunk_dom"/>
</dbReference>
<feature type="domain" description="Sec23/Sec24 helical" evidence="12">
    <location>
        <begin position="535"/>
        <end position="629"/>
    </location>
</feature>
<evidence type="ECO:0000256" key="7">
    <source>
        <dbReference type="ARBA" id="ARBA00023136"/>
    </source>
</evidence>
<dbReference type="InterPro" id="IPR036175">
    <property type="entry name" value="Sec23/24_helical_dom_sf"/>
</dbReference>
<evidence type="ECO:0000259" key="10">
    <source>
        <dbReference type="Pfam" id="PF04810"/>
    </source>
</evidence>
<dbReference type="InterPro" id="IPR012990">
    <property type="entry name" value="Beta-sandwich_Sec23_24"/>
</dbReference>
<keyword evidence="2 9" id="KW-0479">Metal-binding</keyword>
<dbReference type="Pfam" id="PF04810">
    <property type="entry name" value="zf-Sec23_Sec24"/>
    <property type="match status" value="1"/>
</dbReference>
<dbReference type="SUPFAM" id="SSF82754">
    <property type="entry name" value="C-terminal, gelsolin-like domain of Sec23/24"/>
    <property type="match status" value="1"/>
</dbReference>
<name>A0ABR0VXH9_REHGL</name>
<comment type="function">
    <text evidence="9">Component of the coat protein complex II (COPII) which promotes the formation of transport vesicles from the endoplasmic reticulum (ER). The coat has two main functions, the physical deformation of the endoplasmic reticulum membrane into vesicles and the selection of cargo molecules.</text>
</comment>
<evidence type="ECO:0000313" key="14">
    <source>
        <dbReference type="EMBL" id="KAK6138724.1"/>
    </source>
</evidence>
<keyword evidence="15" id="KW-1185">Reference proteome</keyword>
<dbReference type="Proteomes" id="UP001318860">
    <property type="component" value="Unassembled WGS sequence"/>
</dbReference>
<evidence type="ECO:0000256" key="3">
    <source>
        <dbReference type="ARBA" id="ARBA00022824"/>
    </source>
</evidence>
<evidence type="ECO:0000256" key="6">
    <source>
        <dbReference type="ARBA" id="ARBA00022927"/>
    </source>
</evidence>
<keyword evidence="5 9" id="KW-0931">ER-Golgi transport</keyword>
<feature type="domain" description="Sec23/Sec24 beta-sandwich" evidence="13">
    <location>
        <begin position="427"/>
        <end position="523"/>
    </location>
</feature>
<evidence type="ECO:0000256" key="4">
    <source>
        <dbReference type="ARBA" id="ARBA00022833"/>
    </source>
</evidence>
<feature type="domain" description="Zinc finger Sec23/Sec24-type" evidence="10">
    <location>
        <begin position="79"/>
        <end position="117"/>
    </location>
</feature>
<keyword evidence="3 9" id="KW-0256">Endoplasmic reticulum</keyword>
<dbReference type="Pfam" id="PF04815">
    <property type="entry name" value="Sec23_helical"/>
    <property type="match status" value="1"/>
</dbReference>
<dbReference type="InterPro" id="IPR036465">
    <property type="entry name" value="vWFA_dom_sf"/>
</dbReference>
<evidence type="ECO:0000256" key="5">
    <source>
        <dbReference type="ARBA" id="ARBA00022892"/>
    </source>
</evidence>
<dbReference type="EMBL" id="JABTTQ020000670">
    <property type="protein sequence ID" value="KAK6138724.1"/>
    <property type="molecule type" value="Genomic_DNA"/>
</dbReference>
<evidence type="ECO:0000259" key="13">
    <source>
        <dbReference type="Pfam" id="PF08033"/>
    </source>
</evidence>
<dbReference type="InterPro" id="IPR036174">
    <property type="entry name" value="Znf_Sec23_Sec24_sf"/>
</dbReference>
<proteinExistence type="inferred from homology"/>
<reference evidence="14 15" key="1">
    <citation type="journal article" date="2021" name="Comput. Struct. Biotechnol. J.">
        <title>De novo genome assembly of the potent medicinal plant Rehmannia glutinosa using nanopore technology.</title>
        <authorList>
            <person name="Ma L."/>
            <person name="Dong C."/>
            <person name="Song C."/>
            <person name="Wang X."/>
            <person name="Zheng X."/>
            <person name="Niu Y."/>
            <person name="Chen S."/>
            <person name="Feng W."/>
        </authorList>
    </citation>
    <scope>NUCLEOTIDE SEQUENCE [LARGE SCALE GENOMIC DNA]</scope>
    <source>
        <strain evidence="14">DH-2019</strain>
    </source>
</reference>
<dbReference type="PANTHER" id="PTHR11141:SF22">
    <property type="entry name" value="PROTEIN TRANSPORT PROTEIN SEC23 G"/>
    <property type="match status" value="1"/>
</dbReference>
<keyword evidence="9" id="KW-0963">Cytoplasm</keyword>
<dbReference type="InterPro" id="IPR006900">
    <property type="entry name" value="Sec23/24_helical_dom"/>
</dbReference>
<evidence type="ECO:0000313" key="15">
    <source>
        <dbReference type="Proteomes" id="UP001318860"/>
    </source>
</evidence>
<dbReference type="InterPro" id="IPR029006">
    <property type="entry name" value="ADF-H/Gelsolin-like_dom_sf"/>
</dbReference>
<protein>
    <recommendedName>
        <fullName evidence="9">Protein transport protein SEC23</fullName>
    </recommendedName>
</protein>
<evidence type="ECO:0000259" key="12">
    <source>
        <dbReference type="Pfam" id="PF04815"/>
    </source>
</evidence>
<keyword evidence="4 9" id="KW-0862">Zinc</keyword>
<evidence type="ECO:0000256" key="8">
    <source>
        <dbReference type="ARBA" id="ARBA00023329"/>
    </source>
</evidence>
<comment type="subcellular location">
    <subcellularLocation>
        <location evidence="9">Cytoplasmic vesicle</location>
        <location evidence="9">COPII-coated vesicle membrane</location>
        <topology evidence="9">Peripheral membrane protein</topology>
        <orientation evidence="9">Cytoplasmic side</orientation>
    </subcellularLocation>
    <subcellularLocation>
        <location evidence="9">Endoplasmic reticulum membrane</location>
        <topology evidence="9">Peripheral membrane protein</topology>
        <orientation evidence="9">Cytoplasmic side</orientation>
    </subcellularLocation>
</comment>
<dbReference type="SUPFAM" id="SSF82919">
    <property type="entry name" value="Zn-finger domain of Sec23/24"/>
    <property type="match status" value="1"/>
</dbReference>
<evidence type="ECO:0000256" key="2">
    <source>
        <dbReference type="ARBA" id="ARBA00022723"/>
    </source>
</evidence>
<keyword evidence="7 9" id="KW-0472">Membrane</keyword>
<keyword evidence="1 9" id="KW-0813">Transport</keyword>
<dbReference type="Gene3D" id="3.40.50.410">
    <property type="entry name" value="von Willebrand factor, type A domain"/>
    <property type="match status" value="1"/>
</dbReference>
<gene>
    <name evidence="14" type="ORF">DH2020_027535</name>
</gene>
<comment type="similarity">
    <text evidence="9">Belongs to the SEC23/SEC24 family. SEC23 subfamily.</text>
</comment>
<dbReference type="Gene3D" id="1.20.120.730">
    <property type="entry name" value="Sec23/Sec24 helical domain"/>
    <property type="match status" value="1"/>
</dbReference>
<dbReference type="PANTHER" id="PTHR11141">
    <property type="entry name" value="PROTEIN TRANSPORT PROTEIN SEC23"/>
    <property type="match status" value="1"/>
</dbReference>